<dbReference type="InterPro" id="IPR056906">
    <property type="entry name" value="ORF2/G2P_dom"/>
</dbReference>
<dbReference type="Proteomes" id="UP001249505">
    <property type="component" value="Unassembled WGS sequence"/>
</dbReference>
<reference evidence="4 5" key="1">
    <citation type="submission" date="2023-07" db="EMBL/GenBank/DDBJ databases">
        <title>Novel Shewanella species isolated from Baltic Sea sediments.</title>
        <authorList>
            <person name="Martin-Rodriguez A.J."/>
        </authorList>
    </citation>
    <scope>NUCLEOTIDE SEQUENCE [LARGE SCALE GENOMIC DNA]</scope>
    <source>
        <strain evidence="4 5">SP2S1-2</strain>
    </source>
</reference>
<feature type="domain" description="Replication-associated protein ORF2/G2P" evidence="3">
    <location>
        <begin position="258"/>
        <end position="398"/>
    </location>
</feature>
<evidence type="ECO:0000256" key="1">
    <source>
        <dbReference type="SAM" id="Coils"/>
    </source>
</evidence>
<protein>
    <recommendedName>
        <fullName evidence="3">Replication-associated protein ORF2/G2P domain-containing protein</fullName>
    </recommendedName>
</protein>
<feature type="coiled-coil region" evidence="1">
    <location>
        <begin position="476"/>
        <end position="510"/>
    </location>
</feature>
<feature type="region of interest" description="Disordered" evidence="2">
    <location>
        <begin position="213"/>
        <end position="234"/>
    </location>
</feature>
<dbReference type="Pfam" id="PF23343">
    <property type="entry name" value="REP_ORF2-G2P"/>
    <property type="match status" value="1"/>
</dbReference>
<evidence type="ECO:0000313" key="4">
    <source>
        <dbReference type="EMBL" id="MDT3280480.1"/>
    </source>
</evidence>
<keyword evidence="1" id="KW-0175">Coiled coil</keyword>
<proteinExistence type="predicted"/>
<dbReference type="EMBL" id="JAUOES010000008">
    <property type="protein sequence ID" value="MDT3280480.1"/>
    <property type="molecule type" value="Genomic_DNA"/>
</dbReference>
<accession>A0ABU3FYN0</accession>
<evidence type="ECO:0000313" key="5">
    <source>
        <dbReference type="Proteomes" id="UP001249505"/>
    </source>
</evidence>
<gene>
    <name evidence="4" type="ORF">Q4Q50_09295</name>
</gene>
<organism evidence="4 5">
    <name type="scientific">Shewanella scandinavica</name>
    <dbReference type="NCBI Taxonomy" id="3063538"/>
    <lineage>
        <taxon>Bacteria</taxon>
        <taxon>Pseudomonadati</taxon>
        <taxon>Pseudomonadota</taxon>
        <taxon>Gammaproteobacteria</taxon>
        <taxon>Alteromonadales</taxon>
        <taxon>Shewanellaceae</taxon>
        <taxon>Shewanella</taxon>
    </lineage>
</organism>
<keyword evidence="5" id="KW-1185">Reference proteome</keyword>
<feature type="compositionally biased region" description="Polar residues" evidence="2">
    <location>
        <begin position="221"/>
        <end position="234"/>
    </location>
</feature>
<sequence length="617" mass="69026">MMNNAVLKPVWGARVPISTVEIIEDLPALTFEPQDLTAPRGGIFVSEFEQAAADKLKLDLMRRNASFFAEMALKNPSPAGRPTAEKARLVKDCKSPTRHTVATTNARKQARIGRYLEHLRAKDSEAHGSVAASLGVNLDASERFIVRDIYEKAPDTVAHVPKVGRVNLETGEILPPMDNSTRHDKSGVVICKTPVVRVSHRAWSNEYRLRVQADMPPSDAPPQQSGDRVTSDLSSRGARNILDAGAYMAAVKGGFTTFLTLTFNSEARERIISGDSTIGAECSRFFDAASKMYQRGWSADGAVLKTENGFDCIGATDFVEPMGDKLDYLWVAEAPKNKQGEVNPHCHVLLRWQVEPYLFHDWAKRIENLWGQGFANLQRIKSANAAGGYLLKALGYLTKGEKADQGEIKGNRYNISKGARAEPWETIASYHAEHMASIIGEIKYKLENRAAPIRKEIGRAYGALEKAIRDKAVMQAQKRADALAKINKRIAELEQKIKTSKAALKAGEVRAQDYQLTFKGAESLAKFFNWAIGARQWQGLSRESEFIENRICKRLWTKGINAARATYSAVRNRIAEKERLWSAWLAEKLAPESDRELEILTHQQNLKEYHQWQYQIC</sequence>
<dbReference type="RefSeq" id="WP_311899132.1">
    <property type="nucleotide sequence ID" value="NZ_JAUOES010000008.1"/>
</dbReference>
<comment type="caution">
    <text evidence="4">The sequence shown here is derived from an EMBL/GenBank/DDBJ whole genome shotgun (WGS) entry which is preliminary data.</text>
</comment>
<evidence type="ECO:0000256" key="2">
    <source>
        <dbReference type="SAM" id="MobiDB-lite"/>
    </source>
</evidence>
<name>A0ABU3FYN0_9GAMM</name>
<evidence type="ECO:0000259" key="3">
    <source>
        <dbReference type="Pfam" id="PF23343"/>
    </source>
</evidence>